<evidence type="ECO:0000313" key="7">
    <source>
        <dbReference type="Proteomes" id="UP000824410"/>
    </source>
</evidence>
<name>A0A2R3M600_PRORE</name>
<evidence type="ECO:0000259" key="4">
    <source>
        <dbReference type="Pfam" id="PF03486"/>
    </source>
</evidence>
<dbReference type="Gene3D" id="2.40.30.10">
    <property type="entry name" value="Translation factors"/>
    <property type="match status" value="1"/>
</dbReference>
<dbReference type="RefSeq" id="WP_042848658.1">
    <property type="nucleotide sequence ID" value="NZ_ABEXNG020000073.1"/>
</dbReference>
<protein>
    <submittedName>
        <fullName evidence="6">NAD(P)/FAD-dependent oxidoreductase</fullName>
    </submittedName>
</protein>
<dbReference type="AlphaFoldDB" id="A0A2R3M600"/>
<dbReference type="PANTHER" id="PTHR42887">
    <property type="entry name" value="OS12G0638800 PROTEIN"/>
    <property type="match status" value="1"/>
</dbReference>
<dbReference type="Pfam" id="PF22780">
    <property type="entry name" value="HI0933_like_1st"/>
    <property type="match status" value="1"/>
</dbReference>
<dbReference type="OrthoDB" id="9773233at2"/>
<dbReference type="InterPro" id="IPR057661">
    <property type="entry name" value="RsdA/BaiN/AoA(So)_Rossmann"/>
</dbReference>
<dbReference type="Gene3D" id="1.10.8.260">
    <property type="entry name" value="HI0933 insert domain-like"/>
    <property type="match status" value="1"/>
</dbReference>
<feature type="domain" description="RsdA/BaiN/AoA(So)-like Rossmann fold-like" evidence="4">
    <location>
        <begin position="5"/>
        <end position="392"/>
    </location>
</feature>
<comment type="cofactor">
    <cofactor evidence="1">
        <name>FAD</name>
        <dbReference type="ChEBI" id="CHEBI:57692"/>
    </cofactor>
</comment>
<gene>
    <name evidence="6" type="ORF">EX242_21510</name>
</gene>
<evidence type="ECO:0000259" key="5">
    <source>
        <dbReference type="Pfam" id="PF22780"/>
    </source>
</evidence>
<dbReference type="NCBIfam" id="TIGR00275">
    <property type="entry name" value="aminoacetone oxidase family FAD-binding enzyme"/>
    <property type="match status" value="1"/>
</dbReference>
<reference evidence="6" key="1">
    <citation type="submission" date="2019-02" db="EMBL/GenBank/DDBJ databases">
        <title>Genomic characterization of isolates from hospital effluents in KZN, South Africa.</title>
        <authorList>
            <person name="Ntshobeni N."/>
            <person name="Allam M."/>
            <person name="Ismail A."/>
            <person name="Amoako D."/>
            <person name="Essack S."/>
            <person name="Chenia H."/>
        </authorList>
    </citation>
    <scope>NUCLEOTIDE SEQUENCE</scope>
    <source>
        <strain evidence="6">AFE97_S1</strain>
    </source>
</reference>
<accession>A0A2R3M600</accession>
<evidence type="ECO:0000256" key="1">
    <source>
        <dbReference type="ARBA" id="ARBA00001974"/>
    </source>
</evidence>
<keyword evidence="3" id="KW-0274">FAD</keyword>
<comment type="caution">
    <text evidence="6">The sequence shown here is derived from an EMBL/GenBank/DDBJ whole genome shotgun (WGS) entry which is preliminary data.</text>
</comment>
<dbReference type="Pfam" id="PF03486">
    <property type="entry name" value="HI0933_like"/>
    <property type="match status" value="1"/>
</dbReference>
<evidence type="ECO:0000313" key="6">
    <source>
        <dbReference type="EMBL" id="MBX6982821.1"/>
    </source>
</evidence>
<evidence type="ECO:0000256" key="2">
    <source>
        <dbReference type="ARBA" id="ARBA00022630"/>
    </source>
</evidence>
<dbReference type="PANTHER" id="PTHR42887:SF2">
    <property type="entry name" value="OS12G0638800 PROTEIN"/>
    <property type="match status" value="1"/>
</dbReference>
<keyword evidence="2" id="KW-0285">Flavoprotein</keyword>
<dbReference type="PRINTS" id="PR00411">
    <property type="entry name" value="PNDRDTASEI"/>
</dbReference>
<dbReference type="Gene3D" id="3.50.50.60">
    <property type="entry name" value="FAD/NAD(P)-binding domain"/>
    <property type="match status" value="1"/>
</dbReference>
<evidence type="ECO:0000256" key="3">
    <source>
        <dbReference type="ARBA" id="ARBA00022827"/>
    </source>
</evidence>
<dbReference type="SUPFAM" id="SSF51905">
    <property type="entry name" value="FAD/NAD(P)-binding domain"/>
    <property type="match status" value="1"/>
</dbReference>
<dbReference type="EMBL" id="SHDO01000035">
    <property type="protein sequence ID" value="MBX6982821.1"/>
    <property type="molecule type" value="Genomic_DNA"/>
</dbReference>
<organism evidence="6 7">
    <name type="scientific">Providencia rettgeri</name>
    <dbReference type="NCBI Taxonomy" id="587"/>
    <lineage>
        <taxon>Bacteria</taxon>
        <taxon>Pseudomonadati</taxon>
        <taxon>Pseudomonadota</taxon>
        <taxon>Gammaproteobacteria</taxon>
        <taxon>Enterobacterales</taxon>
        <taxon>Morganellaceae</taxon>
        <taxon>Providencia</taxon>
    </lineage>
</organism>
<proteinExistence type="predicted"/>
<feature type="domain" description="RsdA/BaiN/AoA(So)-like insert" evidence="5">
    <location>
        <begin position="188"/>
        <end position="339"/>
    </location>
</feature>
<dbReference type="InterPro" id="IPR004792">
    <property type="entry name" value="BaiN-like"/>
</dbReference>
<dbReference type="InterPro" id="IPR055178">
    <property type="entry name" value="RsdA/BaiN/AoA(So)-like_dom"/>
</dbReference>
<dbReference type="SUPFAM" id="SSF160996">
    <property type="entry name" value="HI0933 insert domain-like"/>
    <property type="match status" value="1"/>
</dbReference>
<dbReference type="Proteomes" id="UP000824410">
    <property type="component" value="Unassembled WGS sequence"/>
</dbReference>
<sequence>MKNIDVIILGAGAAGLFCASLAGKRGLNTLVLDNGKKLGRKILMSGGGRCNFTNMYTEHSNYLSSNPHFCKSALARYTQWDFIALVAKYNIAYHEKTLGQLFCDNSAQDIVDMLKTECDLPNVAIKLRSEVTAVEKTDNGFLVTINGENVSAHSLVVATGGLSMPGLGATPFGYRLAEQFGHTIIPTRAALVPFTLHKPLLEALQVLSGISVPAEVTAMDGTVFKENILFTHRGLSGPAILQISSYWLPGEYVSINLLPNLSLTDFIMVEKQKHPNQSLKNTLAKLLPKRLIEVLQALGQIPECPLKQLNHPQVEALHNTLHQWQVQPNGTEGYRTAEVTLGGVDTHEISSKTMESLKVSGLYFIGEVMDVTGWLGGYNFQWAWSSAAACAENLP</sequence>
<dbReference type="InterPro" id="IPR023166">
    <property type="entry name" value="BaiN-like_dom_sf"/>
</dbReference>
<dbReference type="InterPro" id="IPR036188">
    <property type="entry name" value="FAD/NAD-bd_sf"/>
</dbReference>